<dbReference type="InterPro" id="IPR000182">
    <property type="entry name" value="GNAT_dom"/>
</dbReference>
<dbReference type="Pfam" id="PF13673">
    <property type="entry name" value="Acetyltransf_10"/>
    <property type="match status" value="1"/>
</dbReference>
<keyword evidence="3" id="KW-1185">Reference proteome</keyword>
<protein>
    <recommendedName>
        <fullName evidence="1">N-acetyltransferase domain-containing protein</fullName>
    </recommendedName>
</protein>
<organism evidence="2 3">
    <name type="scientific">Apiospora saccharicola</name>
    <dbReference type="NCBI Taxonomy" id="335842"/>
    <lineage>
        <taxon>Eukaryota</taxon>
        <taxon>Fungi</taxon>
        <taxon>Dikarya</taxon>
        <taxon>Ascomycota</taxon>
        <taxon>Pezizomycotina</taxon>
        <taxon>Sordariomycetes</taxon>
        <taxon>Xylariomycetidae</taxon>
        <taxon>Amphisphaeriales</taxon>
        <taxon>Apiosporaceae</taxon>
        <taxon>Apiospora</taxon>
    </lineage>
</organism>
<dbReference type="PROSITE" id="PS51186">
    <property type="entry name" value="GNAT"/>
    <property type="match status" value="1"/>
</dbReference>
<reference evidence="2 3" key="1">
    <citation type="submission" date="2023-01" db="EMBL/GenBank/DDBJ databases">
        <title>Analysis of 21 Apiospora genomes using comparative genomics revels a genus with tremendous synthesis potential of carbohydrate active enzymes and secondary metabolites.</title>
        <authorList>
            <person name="Sorensen T."/>
        </authorList>
    </citation>
    <scope>NUCLEOTIDE SEQUENCE [LARGE SCALE GENOMIC DNA]</scope>
    <source>
        <strain evidence="2 3">CBS 83171</strain>
    </source>
</reference>
<dbReference type="InterPro" id="IPR052523">
    <property type="entry name" value="Trichothecene_AcTrans"/>
</dbReference>
<dbReference type="Gene3D" id="3.40.630.30">
    <property type="match status" value="1"/>
</dbReference>
<dbReference type="CDD" id="cd04301">
    <property type="entry name" value="NAT_SF"/>
    <property type="match status" value="1"/>
</dbReference>
<dbReference type="InterPro" id="IPR016181">
    <property type="entry name" value="Acyl_CoA_acyltransferase"/>
</dbReference>
<proteinExistence type="predicted"/>
<dbReference type="SUPFAM" id="SSF55729">
    <property type="entry name" value="Acyl-CoA N-acyltransferases (Nat)"/>
    <property type="match status" value="1"/>
</dbReference>
<evidence type="ECO:0000259" key="1">
    <source>
        <dbReference type="PROSITE" id="PS51186"/>
    </source>
</evidence>
<name>A0ABR1UL07_9PEZI</name>
<dbReference type="PANTHER" id="PTHR42791">
    <property type="entry name" value="GNAT FAMILY ACETYLTRANSFERASE"/>
    <property type="match status" value="1"/>
</dbReference>
<dbReference type="PANTHER" id="PTHR42791:SF2">
    <property type="entry name" value="N-ACETYLTRANSFERASE DOMAIN-CONTAINING PROTEIN"/>
    <property type="match status" value="1"/>
</dbReference>
<sequence length="245" mass="27352">MTQGIAKSETSPATGRKAQPRALIARCTPADVPQLWEVYRDACQGTRFCYFWPSSLAAMGAWSNLRFRKRFQDPTDQQFKVVDNTENGGRGRIVAFARWMVPPALDEALREGFRTYGEVESGLPEGVEIPEMAEGAPAEAWRGFFEPVKAATVKWDSKHKLGLSLLCVHPSYQGRGLSTALLKPMLDLADQHGVTAYLEALENATPVYEKLGFEKVDEIVYDESKTGHEGVRRVDIMLKEPRTTT</sequence>
<accession>A0ABR1UL07</accession>
<dbReference type="EMBL" id="JAQQWM010000006">
    <property type="protein sequence ID" value="KAK8059590.1"/>
    <property type="molecule type" value="Genomic_DNA"/>
</dbReference>
<comment type="caution">
    <text evidence="2">The sequence shown here is derived from an EMBL/GenBank/DDBJ whole genome shotgun (WGS) entry which is preliminary data.</text>
</comment>
<gene>
    <name evidence="2" type="ORF">PG996_009520</name>
</gene>
<evidence type="ECO:0000313" key="2">
    <source>
        <dbReference type="EMBL" id="KAK8059590.1"/>
    </source>
</evidence>
<dbReference type="Proteomes" id="UP001446871">
    <property type="component" value="Unassembled WGS sequence"/>
</dbReference>
<evidence type="ECO:0000313" key="3">
    <source>
        <dbReference type="Proteomes" id="UP001446871"/>
    </source>
</evidence>
<feature type="domain" description="N-acetyltransferase" evidence="1">
    <location>
        <begin position="91"/>
        <end position="243"/>
    </location>
</feature>